<name>A0A1Y2FLP9_PROLT</name>
<dbReference type="PANTHER" id="PTHR11527">
    <property type="entry name" value="HEAT-SHOCK PROTEIN 20 FAMILY MEMBER"/>
    <property type="match status" value="1"/>
</dbReference>
<feature type="non-terminal residue" evidence="6">
    <location>
        <position position="149"/>
    </location>
</feature>
<feature type="region of interest" description="Disordered" evidence="4">
    <location>
        <begin position="39"/>
        <end position="101"/>
    </location>
</feature>
<dbReference type="OMA" id="SKREYHY"/>
<comment type="caution">
    <text evidence="6">The sequence shown here is derived from an EMBL/GenBank/DDBJ whole genome shotgun (WGS) entry which is preliminary data.</text>
</comment>
<dbReference type="SUPFAM" id="SSF49764">
    <property type="entry name" value="HSP20-like chaperones"/>
    <property type="match status" value="1"/>
</dbReference>
<evidence type="ECO:0000256" key="3">
    <source>
        <dbReference type="RuleBase" id="RU003616"/>
    </source>
</evidence>
<accession>A0A1Y2FLP9</accession>
<feature type="compositionally biased region" description="Polar residues" evidence="4">
    <location>
        <begin position="82"/>
        <end position="98"/>
    </location>
</feature>
<dbReference type="STRING" id="56484.A0A1Y2FLP9"/>
<keyword evidence="1" id="KW-0346">Stress response</keyword>
<evidence type="ECO:0000256" key="2">
    <source>
        <dbReference type="PROSITE-ProRule" id="PRU00285"/>
    </source>
</evidence>
<proteinExistence type="inferred from homology"/>
<dbReference type="InterPro" id="IPR008978">
    <property type="entry name" value="HSP20-like_chaperone"/>
</dbReference>
<feature type="compositionally biased region" description="Low complexity" evidence="4">
    <location>
        <begin position="58"/>
        <end position="75"/>
    </location>
</feature>
<reference evidence="6 7" key="1">
    <citation type="submission" date="2016-07" db="EMBL/GenBank/DDBJ databases">
        <title>Pervasive Adenine N6-methylation of Active Genes in Fungi.</title>
        <authorList>
            <consortium name="DOE Joint Genome Institute"/>
            <person name="Mondo S.J."/>
            <person name="Dannebaum R.O."/>
            <person name="Kuo R.C."/>
            <person name="Labutti K."/>
            <person name="Haridas S."/>
            <person name="Kuo A."/>
            <person name="Salamov A."/>
            <person name="Ahrendt S.R."/>
            <person name="Lipzen A."/>
            <person name="Sullivan W."/>
            <person name="Andreopoulos W.B."/>
            <person name="Clum A."/>
            <person name="Lindquist E."/>
            <person name="Daum C."/>
            <person name="Ramamoorthy G.K."/>
            <person name="Gryganskyi A."/>
            <person name="Culley D."/>
            <person name="Magnuson J.K."/>
            <person name="James T.Y."/>
            <person name="O'Malley M.A."/>
            <person name="Stajich J.E."/>
            <person name="Spatafora J.W."/>
            <person name="Visel A."/>
            <person name="Grigoriev I.V."/>
        </authorList>
    </citation>
    <scope>NUCLEOTIDE SEQUENCE [LARGE SCALE GENOMIC DNA]</scope>
    <source>
        <strain evidence="6 7">12-1054</strain>
    </source>
</reference>
<dbReference type="EMBL" id="MCFI01000005">
    <property type="protein sequence ID" value="ORY84878.1"/>
    <property type="molecule type" value="Genomic_DNA"/>
</dbReference>
<dbReference type="InterPro" id="IPR031107">
    <property type="entry name" value="Small_HSP"/>
</dbReference>
<protein>
    <submittedName>
        <fullName evidence="6">HSP20-like chaperone</fullName>
    </submittedName>
</protein>
<dbReference type="Gene3D" id="2.60.40.790">
    <property type="match status" value="1"/>
</dbReference>
<evidence type="ECO:0000256" key="1">
    <source>
        <dbReference type="ARBA" id="ARBA00023016"/>
    </source>
</evidence>
<evidence type="ECO:0000256" key="4">
    <source>
        <dbReference type="SAM" id="MobiDB-lite"/>
    </source>
</evidence>
<dbReference type="Proteomes" id="UP000193685">
    <property type="component" value="Unassembled WGS sequence"/>
</dbReference>
<comment type="similarity">
    <text evidence="2 3">Belongs to the small heat shock protein (HSP20) family.</text>
</comment>
<dbReference type="InterPro" id="IPR002068">
    <property type="entry name" value="A-crystallin/Hsp20_dom"/>
</dbReference>
<evidence type="ECO:0000313" key="6">
    <source>
        <dbReference type="EMBL" id="ORY84878.1"/>
    </source>
</evidence>
<gene>
    <name evidence="6" type="ORF">BCR37DRAFT_330764</name>
</gene>
<dbReference type="CDD" id="cd06464">
    <property type="entry name" value="ACD_sHsps-like"/>
    <property type="match status" value="1"/>
</dbReference>
<keyword evidence="7" id="KW-1185">Reference proteome</keyword>
<dbReference type="OrthoDB" id="1431247at2759"/>
<dbReference type="AlphaFoldDB" id="A0A1Y2FLP9"/>
<dbReference type="PROSITE" id="PS01031">
    <property type="entry name" value="SHSP"/>
    <property type="match status" value="1"/>
</dbReference>
<dbReference type="GeneID" id="63783592"/>
<evidence type="ECO:0000313" key="7">
    <source>
        <dbReference type="Proteomes" id="UP000193685"/>
    </source>
</evidence>
<dbReference type="Pfam" id="PF00011">
    <property type="entry name" value="HSP20"/>
    <property type="match status" value="2"/>
</dbReference>
<organism evidence="6 7">
    <name type="scientific">Protomyces lactucae-debilis</name>
    <dbReference type="NCBI Taxonomy" id="2754530"/>
    <lineage>
        <taxon>Eukaryota</taxon>
        <taxon>Fungi</taxon>
        <taxon>Dikarya</taxon>
        <taxon>Ascomycota</taxon>
        <taxon>Taphrinomycotina</taxon>
        <taxon>Taphrinomycetes</taxon>
        <taxon>Taphrinales</taxon>
        <taxon>Protomycetaceae</taxon>
        <taxon>Protomyces</taxon>
    </lineage>
</organism>
<evidence type="ECO:0000259" key="5">
    <source>
        <dbReference type="PROSITE" id="PS01031"/>
    </source>
</evidence>
<dbReference type="RefSeq" id="XP_040726661.1">
    <property type="nucleotide sequence ID" value="XM_040866993.1"/>
</dbReference>
<feature type="domain" description="SHSP" evidence="5">
    <location>
        <begin position="1"/>
        <end position="149"/>
    </location>
</feature>
<feature type="non-terminal residue" evidence="6">
    <location>
        <position position="1"/>
    </location>
</feature>
<sequence>PRVRLSEEGERYKVEAEVPGFPKESLNLQFQDDYTLLLSGKYEQETREGPEQQELSTDQGQQQQQQQQAAKQDQGNGKPASTAVSKSGDKQVSTNIQQPRVWRNERISQSFQRQIVFPTAVNQDAVEASLDHGLLKLAVPKLAEEKHRK</sequence>